<dbReference type="SUPFAM" id="SSF52317">
    <property type="entry name" value="Class I glutamine amidotransferase-like"/>
    <property type="match status" value="1"/>
</dbReference>
<keyword evidence="8" id="KW-0028">Amino-acid biosynthesis</keyword>
<feature type="binding site" evidence="8">
    <location>
        <position position="286"/>
    </location>
    <ligand>
        <name>L-glutamine</name>
        <dbReference type="ChEBI" id="CHEBI:58359"/>
    </ligand>
</feature>
<comment type="catalytic activity">
    <reaction evidence="7 8">
        <text>hydrogencarbonate + L-glutamine + 2 ATP + H2O = carbamoyl phosphate + L-glutamate + 2 ADP + phosphate + 2 H(+)</text>
        <dbReference type="Rhea" id="RHEA:18633"/>
        <dbReference type="ChEBI" id="CHEBI:15377"/>
        <dbReference type="ChEBI" id="CHEBI:15378"/>
        <dbReference type="ChEBI" id="CHEBI:17544"/>
        <dbReference type="ChEBI" id="CHEBI:29985"/>
        <dbReference type="ChEBI" id="CHEBI:30616"/>
        <dbReference type="ChEBI" id="CHEBI:43474"/>
        <dbReference type="ChEBI" id="CHEBI:58228"/>
        <dbReference type="ChEBI" id="CHEBI:58359"/>
        <dbReference type="ChEBI" id="CHEBI:456216"/>
        <dbReference type="EC" id="6.3.5.5"/>
    </reaction>
</comment>
<dbReference type="EMBL" id="RCOS01000070">
    <property type="protein sequence ID" value="RSN75744.1"/>
    <property type="molecule type" value="Genomic_DNA"/>
</dbReference>
<feature type="binding site" evidence="8">
    <location>
        <position position="324"/>
    </location>
    <ligand>
        <name>L-glutamine</name>
        <dbReference type="ChEBI" id="CHEBI:58359"/>
    </ligand>
</feature>
<dbReference type="HAMAP" id="MF_01209">
    <property type="entry name" value="CPSase_S_chain"/>
    <property type="match status" value="1"/>
</dbReference>
<protein>
    <recommendedName>
        <fullName evidence="8">Carbamoyl phosphate synthase small chain</fullName>
        <ecNumber evidence="8">6.3.5.5</ecNumber>
    </recommendedName>
    <alternativeName>
        <fullName evidence="8">Carbamoyl phosphate synthetase glutamine chain</fullName>
    </alternativeName>
</protein>
<dbReference type="GO" id="GO:0004359">
    <property type="term" value="F:glutaminase activity"/>
    <property type="evidence" value="ECO:0007669"/>
    <property type="project" value="RHEA"/>
</dbReference>
<evidence type="ECO:0000259" key="9">
    <source>
        <dbReference type="SMART" id="SM01097"/>
    </source>
</evidence>
<dbReference type="PROSITE" id="PS51273">
    <property type="entry name" value="GATASE_TYPE_1"/>
    <property type="match status" value="1"/>
</dbReference>
<accession>A0A429GPH5</accession>
<keyword evidence="8" id="KW-0055">Arginine biosynthesis</keyword>
<dbReference type="CDD" id="cd01744">
    <property type="entry name" value="GATase1_CPSase"/>
    <property type="match status" value="1"/>
</dbReference>
<evidence type="ECO:0000256" key="3">
    <source>
        <dbReference type="ARBA" id="ARBA00022598"/>
    </source>
</evidence>
<feature type="domain" description="Carbamoyl-phosphate synthase small subunit N-terminal" evidence="9">
    <location>
        <begin position="20"/>
        <end position="158"/>
    </location>
</feature>
<comment type="pathway">
    <text evidence="8">Pyrimidine metabolism; UMP biosynthesis via de novo pathway; (S)-dihydroorotate from bicarbonate: step 1/3.</text>
</comment>
<evidence type="ECO:0000256" key="7">
    <source>
        <dbReference type="ARBA" id="ARBA00048816"/>
    </source>
</evidence>
<dbReference type="InterPro" id="IPR035686">
    <property type="entry name" value="CPSase_GATase1"/>
</dbReference>
<keyword evidence="11" id="KW-1185">Reference proteome</keyword>
<dbReference type="Proteomes" id="UP000277582">
    <property type="component" value="Unassembled WGS sequence"/>
</dbReference>
<feature type="binding site" evidence="8">
    <location>
        <position position="256"/>
    </location>
    <ligand>
        <name>L-glutamine</name>
        <dbReference type="ChEBI" id="CHEBI:58359"/>
    </ligand>
</feature>
<dbReference type="GO" id="GO:0006526">
    <property type="term" value="P:L-arginine biosynthetic process"/>
    <property type="evidence" value="ECO:0007669"/>
    <property type="project" value="UniProtKB-UniRule"/>
</dbReference>
<gene>
    <name evidence="8" type="primary">carA</name>
    <name evidence="10" type="ORF">D6D85_05790</name>
</gene>
<comment type="pathway">
    <text evidence="1 8">Amino-acid biosynthesis; L-arginine biosynthesis; carbamoyl phosphate from bicarbonate: step 1/1.</text>
</comment>
<feature type="binding site" evidence="8">
    <location>
        <position position="327"/>
    </location>
    <ligand>
        <name>L-glutamine</name>
        <dbReference type="ChEBI" id="CHEBI:58359"/>
    </ligand>
</feature>
<dbReference type="PRINTS" id="PR00099">
    <property type="entry name" value="CPSGATASE"/>
</dbReference>
<dbReference type="UniPathway" id="UPA00068">
    <property type="reaction ID" value="UER00171"/>
</dbReference>
<keyword evidence="6 8" id="KW-0315">Glutamine amidotransferase</keyword>
<dbReference type="PANTHER" id="PTHR43418:SF7">
    <property type="entry name" value="CARBAMOYL-PHOSPHATE SYNTHASE SMALL CHAIN"/>
    <property type="match status" value="1"/>
</dbReference>
<dbReference type="UniPathway" id="UPA00070">
    <property type="reaction ID" value="UER00115"/>
</dbReference>
<name>A0A429GPH5_9CREN</name>
<evidence type="ECO:0000256" key="6">
    <source>
        <dbReference type="ARBA" id="ARBA00022962"/>
    </source>
</evidence>
<dbReference type="RefSeq" id="WP_125671079.1">
    <property type="nucleotide sequence ID" value="NZ_RCOS01000070.1"/>
</dbReference>
<dbReference type="GO" id="GO:0006541">
    <property type="term" value="P:glutamine metabolic process"/>
    <property type="evidence" value="ECO:0007669"/>
    <property type="project" value="InterPro"/>
</dbReference>
<dbReference type="SUPFAM" id="SSF52021">
    <property type="entry name" value="Carbamoyl phosphate synthetase, small subunit N-terminal domain"/>
    <property type="match status" value="1"/>
</dbReference>
<dbReference type="InterPro" id="IPR006274">
    <property type="entry name" value="CarbamoylP_synth_ssu"/>
</dbReference>
<keyword evidence="4 8" id="KW-0547">Nucleotide-binding</keyword>
<keyword evidence="3 8" id="KW-0436">Ligase</keyword>
<feature type="binding site" evidence="8">
    <location>
        <position position="64"/>
    </location>
    <ligand>
        <name>L-glutamine</name>
        <dbReference type="ChEBI" id="CHEBI:58359"/>
    </ligand>
</feature>
<dbReference type="GO" id="GO:0006207">
    <property type="term" value="P:'de novo' pyrimidine nucleobase biosynthetic process"/>
    <property type="evidence" value="ECO:0007669"/>
    <property type="project" value="InterPro"/>
</dbReference>
<keyword evidence="5 8" id="KW-0067">ATP-binding</keyword>
<dbReference type="GO" id="GO:0004088">
    <property type="term" value="F:carbamoyl-phosphate synthase (glutamine-hydrolyzing) activity"/>
    <property type="evidence" value="ECO:0007669"/>
    <property type="project" value="UniProtKB-UniRule"/>
</dbReference>
<dbReference type="PANTHER" id="PTHR43418">
    <property type="entry name" value="MULTIFUNCTIONAL TRYPTOPHAN BIOSYNTHESIS PROTEIN-RELATED"/>
    <property type="match status" value="1"/>
</dbReference>
<reference evidence="10 11" key="1">
    <citation type="submission" date="2018-10" db="EMBL/GenBank/DDBJ databases">
        <title>Co-occurring genomic capacity for anaerobic methane metabolism and dissimilatory sulfite reduction discovered in the Korarchaeota.</title>
        <authorList>
            <person name="Mckay L.J."/>
            <person name="Dlakic M."/>
            <person name="Fields M.W."/>
            <person name="Delmont T.O."/>
            <person name="Eren A.M."/>
            <person name="Jay Z.J."/>
            <person name="Klingelsmith K.B."/>
            <person name="Rusch D.B."/>
            <person name="Inskeep W.P."/>
        </authorList>
    </citation>
    <scope>NUCLEOTIDE SEQUENCE [LARGE SCALE GENOMIC DNA]</scope>
    <source>
        <strain evidence="10 11">MDKW</strain>
    </source>
</reference>
<dbReference type="PRINTS" id="PR00096">
    <property type="entry name" value="GATASE"/>
</dbReference>
<dbReference type="Pfam" id="PF00988">
    <property type="entry name" value="CPSase_sm_chain"/>
    <property type="match status" value="1"/>
</dbReference>
<feature type="binding site" evidence="8">
    <location>
        <position position="283"/>
    </location>
    <ligand>
        <name>L-glutamine</name>
        <dbReference type="ChEBI" id="CHEBI:58359"/>
    </ligand>
</feature>
<evidence type="ECO:0000313" key="10">
    <source>
        <dbReference type="EMBL" id="RSN75744.1"/>
    </source>
</evidence>
<feature type="active site" description="Nucleophile" evidence="8">
    <location>
        <position position="282"/>
    </location>
</feature>
<evidence type="ECO:0000256" key="2">
    <source>
        <dbReference type="ARBA" id="ARBA00007800"/>
    </source>
</evidence>
<proteinExistence type="inferred from homology"/>
<dbReference type="GO" id="GO:0005524">
    <property type="term" value="F:ATP binding"/>
    <property type="evidence" value="ECO:0007669"/>
    <property type="project" value="UniProtKB-UniRule"/>
</dbReference>
<dbReference type="AlphaFoldDB" id="A0A429GPH5"/>
<comment type="function">
    <text evidence="8">Small subunit of the glutamine-dependent carbamoyl phosphate synthetase (CPSase). CPSase catalyzes the formation of carbamoyl phosphate from the ammonia moiety of glutamine, carbonate, and phosphate donated by ATP, constituting the first step of 2 biosynthetic pathways, one leading to arginine and/or urea and the other to pyrimidine nucleotides. The small subunit (glutamine amidotransferase) binds and cleaves glutamine to supply the large subunit with the substrate ammonia.</text>
</comment>
<evidence type="ECO:0000256" key="4">
    <source>
        <dbReference type="ARBA" id="ARBA00022741"/>
    </source>
</evidence>
<dbReference type="PRINTS" id="PR00097">
    <property type="entry name" value="ANTSNTHASEII"/>
</dbReference>
<comment type="catalytic activity">
    <reaction evidence="8">
        <text>L-glutamine + H2O = L-glutamate + NH4(+)</text>
        <dbReference type="Rhea" id="RHEA:15889"/>
        <dbReference type="ChEBI" id="CHEBI:15377"/>
        <dbReference type="ChEBI" id="CHEBI:28938"/>
        <dbReference type="ChEBI" id="CHEBI:29985"/>
        <dbReference type="ChEBI" id="CHEBI:58359"/>
    </reaction>
</comment>
<dbReference type="Gene3D" id="3.40.50.880">
    <property type="match status" value="1"/>
</dbReference>
<feature type="binding site" evidence="8">
    <location>
        <position position="326"/>
    </location>
    <ligand>
        <name>L-glutamine</name>
        <dbReference type="ChEBI" id="CHEBI:58359"/>
    </ligand>
</feature>
<evidence type="ECO:0000256" key="5">
    <source>
        <dbReference type="ARBA" id="ARBA00022840"/>
    </source>
</evidence>
<dbReference type="InterPro" id="IPR002474">
    <property type="entry name" value="CarbamoylP_synth_ssu_N"/>
</dbReference>
<dbReference type="EC" id="6.3.5.5" evidence="8"/>
<dbReference type="InterPro" id="IPR029062">
    <property type="entry name" value="Class_I_gatase-like"/>
</dbReference>
<dbReference type="InterPro" id="IPR050472">
    <property type="entry name" value="Anth_synth/Amidotransfase"/>
</dbReference>
<dbReference type="Gene3D" id="3.50.30.20">
    <property type="entry name" value="Carbamoyl-phosphate synthase small subunit, N-terminal domain"/>
    <property type="match status" value="1"/>
</dbReference>
<dbReference type="Pfam" id="PF00117">
    <property type="entry name" value="GATase"/>
    <property type="match status" value="1"/>
</dbReference>
<comment type="similarity">
    <text evidence="2 8">Belongs to the CarA family.</text>
</comment>
<dbReference type="OrthoDB" id="7675at2157"/>
<dbReference type="SMART" id="SM01097">
    <property type="entry name" value="CPSase_sm_chain"/>
    <property type="match status" value="1"/>
</dbReference>
<feature type="region of interest" description="CPSase" evidence="8">
    <location>
        <begin position="1"/>
        <end position="200"/>
    </location>
</feature>
<feature type="active site" evidence="8">
    <location>
        <position position="367"/>
    </location>
</feature>
<evidence type="ECO:0000313" key="11">
    <source>
        <dbReference type="Proteomes" id="UP000277582"/>
    </source>
</evidence>
<sequence length="394" mass="43680">MFKGFLSIKQLPHLKCETGLKARLLLENDEAVEGCGFGAKGVKVGEVVFSTSMTGYTEALTDPSYAGQILVWTHPMVGCYGVPAEDHSYCGVPLNYESDRIQVDGFIVAELPPPNHHLSVCDLNKWLAKSNIPGMYRVDTRALVKKIRERGVMMGVLAVFSERDEVGWDVLEKKLRTAERYDSKDFTCRVSPKTAVVHEPLSKPVATISVLDCGLKYGILRWLLRYGFRIVRFPCWARPDQLLDGFQGIVISNGPGNPALLVNQIKTVREVAESGVPVLGICLGMQLLSIAFGAETYKLRYGHRGPNKGVVDMTTGRSYITTQNHGYAVDEQSLNEAAFMLWFKNIDDKSVEGVIHKKLPIIATQFHPEGGAGPHDTAWVFELFKKLVQNHGNS</sequence>
<organism evidence="10 11">
    <name type="scientific">Candidatus Methanodesulfokora washburnensis</name>
    <dbReference type="NCBI Taxonomy" id="2478471"/>
    <lineage>
        <taxon>Archaea</taxon>
        <taxon>Thermoproteota</taxon>
        <taxon>Candidatus Korarchaeia</taxon>
        <taxon>Candidatus Korarchaeia incertae sedis</taxon>
        <taxon>Candidatus Methanodesulfokora</taxon>
    </lineage>
</organism>
<feature type="active site" evidence="8">
    <location>
        <position position="369"/>
    </location>
</feature>
<dbReference type="InterPro" id="IPR017926">
    <property type="entry name" value="GATASE"/>
</dbReference>
<dbReference type="InterPro" id="IPR036480">
    <property type="entry name" value="CarbP_synth_ssu_N_sf"/>
</dbReference>
<evidence type="ECO:0000256" key="1">
    <source>
        <dbReference type="ARBA" id="ARBA00005077"/>
    </source>
</evidence>
<comment type="caution">
    <text evidence="10">The sequence shown here is derived from an EMBL/GenBank/DDBJ whole genome shotgun (WGS) entry which is preliminary data.</text>
</comment>
<dbReference type="NCBIfam" id="TIGR01368">
    <property type="entry name" value="CPSaseIIsmall"/>
    <property type="match status" value="1"/>
</dbReference>
<keyword evidence="8" id="KW-0665">Pyrimidine biosynthesis</keyword>
<dbReference type="NCBIfam" id="NF009475">
    <property type="entry name" value="PRK12838.1"/>
    <property type="match status" value="1"/>
</dbReference>
<dbReference type="GO" id="GO:0044205">
    <property type="term" value="P:'de novo' UMP biosynthetic process"/>
    <property type="evidence" value="ECO:0007669"/>
    <property type="project" value="UniProtKB-UniRule"/>
</dbReference>
<feature type="binding site" evidence="8">
    <location>
        <position position="254"/>
    </location>
    <ligand>
        <name>L-glutamine</name>
        <dbReference type="ChEBI" id="CHEBI:58359"/>
    </ligand>
</feature>
<comment type="subunit">
    <text evidence="8">Composed of two chains; the small (or glutamine) chain promotes the hydrolysis of glutamine to ammonia, which is used by the large (or ammonia) chain to synthesize carbamoyl phosphate. Tetramer of heterodimers (alpha,beta)4.</text>
</comment>
<evidence type="ECO:0000256" key="8">
    <source>
        <dbReference type="HAMAP-Rule" id="MF_01209"/>
    </source>
</evidence>